<dbReference type="SMART" id="SM00841">
    <property type="entry name" value="Elong-fact-P_C"/>
    <property type="match status" value="1"/>
</dbReference>
<dbReference type="Pfam" id="PF09285">
    <property type="entry name" value="Elong-fact-P_C"/>
    <property type="match status" value="1"/>
</dbReference>
<dbReference type="InterPro" id="IPR012340">
    <property type="entry name" value="NA-bd_OB-fold"/>
</dbReference>
<dbReference type="NCBIfam" id="NF003392">
    <property type="entry name" value="PRK04542.1"/>
    <property type="match status" value="1"/>
</dbReference>
<keyword evidence="6" id="KW-1185">Reference proteome</keyword>
<protein>
    <recommendedName>
        <fullName evidence="2">Elongation factor P-like protein</fullName>
    </recommendedName>
</protein>
<evidence type="ECO:0000256" key="2">
    <source>
        <dbReference type="HAMAP-Rule" id="MF_00646"/>
    </source>
</evidence>
<dbReference type="Proteomes" id="UP001147830">
    <property type="component" value="Unassembled WGS sequence"/>
</dbReference>
<dbReference type="InterPro" id="IPR020599">
    <property type="entry name" value="Transl_elong_fac_P/YeiP"/>
</dbReference>
<feature type="domain" description="Elongation factor P C-terminal" evidence="3">
    <location>
        <begin position="132"/>
        <end position="187"/>
    </location>
</feature>
<dbReference type="InterPro" id="IPR008991">
    <property type="entry name" value="Translation_prot_SH3-like_sf"/>
</dbReference>
<name>A0A9X2WHT3_9GAMM</name>
<dbReference type="InterPro" id="IPR014722">
    <property type="entry name" value="Rib_uL2_dom2"/>
</dbReference>
<dbReference type="Gene3D" id="2.40.50.140">
    <property type="entry name" value="Nucleic acid-binding proteins"/>
    <property type="match status" value="2"/>
</dbReference>
<proteinExistence type="inferred from homology"/>
<dbReference type="InterPro" id="IPR001059">
    <property type="entry name" value="Transl_elong_P/YeiP_cen"/>
</dbReference>
<dbReference type="Gene3D" id="2.30.30.30">
    <property type="match status" value="1"/>
</dbReference>
<reference evidence="5" key="1">
    <citation type="journal article" date="2022" name="Front. Microbiol.">
        <title>Genome-based taxonomic rearrangement of Oceanobacter-related bacteria including the description of Thalassolituus hydrocarbonoclasticus sp. nov. and Thalassolituus pacificus sp. nov. and emended description of the genus Thalassolituus.</title>
        <authorList>
            <person name="Dong C."/>
            <person name="Wei L."/>
            <person name="Wang J."/>
            <person name="Lai Q."/>
            <person name="Huang Z."/>
            <person name="Shao Z."/>
        </authorList>
    </citation>
    <scope>NUCLEOTIDE SEQUENCE</scope>
    <source>
        <strain evidence="5">59MF3M-4</strain>
    </source>
</reference>
<dbReference type="PANTHER" id="PTHR30053:SF14">
    <property type="entry name" value="TRANSLATION ELONGATION FACTOR KOW-LIKE DOMAIN-CONTAINING PROTEIN"/>
    <property type="match status" value="1"/>
</dbReference>
<dbReference type="GO" id="GO:0043043">
    <property type="term" value="P:peptide biosynthetic process"/>
    <property type="evidence" value="ECO:0007669"/>
    <property type="project" value="InterPro"/>
</dbReference>
<dbReference type="PANTHER" id="PTHR30053">
    <property type="entry name" value="ELONGATION FACTOR P"/>
    <property type="match status" value="1"/>
</dbReference>
<gene>
    <name evidence="5" type="primary">yeiP</name>
    <name evidence="5" type="ORF">NYR02_16800</name>
</gene>
<dbReference type="PIRSF" id="PIRSF005901">
    <property type="entry name" value="EF-P"/>
    <property type="match status" value="1"/>
</dbReference>
<dbReference type="PROSITE" id="PS01275">
    <property type="entry name" value="EFP"/>
    <property type="match status" value="1"/>
</dbReference>
<dbReference type="InterPro" id="IPR013852">
    <property type="entry name" value="Transl_elong_P/YeiP_CS"/>
</dbReference>
<comment type="caution">
    <text evidence="5">The sequence shown here is derived from an EMBL/GenBank/DDBJ whole genome shotgun (WGS) entry which is preliminary data.</text>
</comment>
<reference evidence="5" key="2">
    <citation type="submission" date="2022-08" db="EMBL/GenBank/DDBJ databases">
        <authorList>
            <person name="Dong C."/>
        </authorList>
    </citation>
    <scope>NUCLEOTIDE SEQUENCE</scope>
    <source>
        <strain evidence="5">59MF3M-4</strain>
    </source>
</reference>
<keyword evidence="5" id="KW-0648">Protein biosynthesis</keyword>
<dbReference type="SUPFAM" id="SSF50249">
    <property type="entry name" value="Nucleic acid-binding proteins"/>
    <property type="match status" value="2"/>
</dbReference>
<dbReference type="CDD" id="cd04470">
    <property type="entry name" value="S1_EF-P_repeat_1"/>
    <property type="match status" value="1"/>
</dbReference>
<dbReference type="InterPro" id="IPR013185">
    <property type="entry name" value="Transl_elong_KOW-like"/>
</dbReference>
<dbReference type="InterPro" id="IPR011897">
    <property type="entry name" value="Transl_elong_p-like_YeiP"/>
</dbReference>
<keyword evidence="5" id="KW-0251">Elongation factor</keyword>
<dbReference type="InterPro" id="IPR015365">
    <property type="entry name" value="Elong-fact-P_C"/>
</dbReference>
<dbReference type="GO" id="GO:0005829">
    <property type="term" value="C:cytosol"/>
    <property type="evidence" value="ECO:0007669"/>
    <property type="project" value="UniProtKB-ARBA"/>
</dbReference>
<dbReference type="Pfam" id="PF08207">
    <property type="entry name" value="EFP_N"/>
    <property type="match status" value="1"/>
</dbReference>
<comment type="similarity">
    <text evidence="1 2">Belongs to the elongation factor P family.</text>
</comment>
<dbReference type="AlphaFoldDB" id="A0A9X2WHT3"/>
<sequence>MPKANELKKGGVVEFKNQTCLIKNIEVQNPHSRGGATLYKIRFQTVPGRQKLEESFKGDEQLQAIELLRRQIVFSYREEDTYYFMDEESFDQYPIDADTLDTDALYISESLKGTMGLLVDGQLIAIELPSSVEMTVTETSPGIKGGSASARTKPARFATGLVIQVPEYLEQGETVKINTAENRFISRA</sequence>
<dbReference type="Pfam" id="PF01132">
    <property type="entry name" value="EFP"/>
    <property type="match status" value="1"/>
</dbReference>
<dbReference type="CDD" id="cd05794">
    <property type="entry name" value="S1_EF-P_repeat_2"/>
    <property type="match status" value="1"/>
</dbReference>
<dbReference type="SUPFAM" id="SSF50104">
    <property type="entry name" value="Translation proteins SH3-like domain"/>
    <property type="match status" value="1"/>
</dbReference>
<evidence type="ECO:0000259" key="3">
    <source>
        <dbReference type="SMART" id="SM00841"/>
    </source>
</evidence>
<evidence type="ECO:0000259" key="4">
    <source>
        <dbReference type="SMART" id="SM01185"/>
    </source>
</evidence>
<organism evidence="5 6">
    <name type="scientific">Thalassolituus pacificus</name>
    <dbReference type="NCBI Taxonomy" id="2975440"/>
    <lineage>
        <taxon>Bacteria</taxon>
        <taxon>Pseudomonadati</taxon>
        <taxon>Pseudomonadota</taxon>
        <taxon>Gammaproteobacteria</taxon>
        <taxon>Oceanospirillales</taxon>
        <taxon>Oceanospirillaceae</taxon>
        <taxon>Thalassolituus</taxon>
    </lineage>
</organism>
<dbReference type="EMBL" id="JAOANI010000028">
    <property type="protein sequence ID" value="MCT7360682.1"/>
    <property type="molecule type" value="Genomic_DNA"/>
</dbReference>
<feature type="domain" description="Translation elongation factor P/YeiP central" evidence="4">
    <location>
        <begin position="69"/>
        <end position="124"/>
    </location>
</feature>
<dbReference type="GO" id="GO:0003746">
    <property type="term" value="F:translation elongation factor activity"/>
    <property type="evidence" value="ECO:0007669"/>
    <property type="project" value="UniProtKB-UniRule"/>
</dbReference>
<evidence type="ECO:0000313" key="5">
    <source>
        <dbReference type="EMBL" id="MCT7360682.1"/>
    </source>
</evidence>
<dbReference type="FunFam" id="2.40.50.140:FF:000004">
    <property type="entry name" value="Elongation factor P"/>
    <property type="match status" value="1"/>
</dbReference>
<evidence type="ECO:0000256" key="1">
    <source>
        <dbReference type="ARBA" id="ARBA00009479"/>
    </source>
</evidence>
<dbReference type="SMART" id="SM01185">
    <property type="entry name" value="EFP"/>
    <property type="match status" value="1"/>
</dbReference>
<accession>A0A9X2WHT3</accession>
<dbReference type="RefSeq" id="WP_260977511.1">
    <property type="nucleotide sequence ID" value="NZ_JAOANI010000028.1"/>
</dbReference>
<dbReference type="HAMAP" id="MF_00646">
    <property type="entry name" value="EFP"/>
    <property type="match status" value="1"/>
</dbReference>
<evidence type="ECO:0000313" key="6">
    <source>
        <dbReference type="Proteomes" id="UP001147830"/>
    </source>
</evidence>